<proteinExistence type="predicted"/>
<comment type="caution">
    <text evidence="6">The sequence shown here is derived from an EMBL/GenBank/DDBJ whole genome shotgun (WGS) entry which is preliminary data.</text>
</comment>
<reference evidence="6 7" key="1">
    <citation type="submission" date="2024-10" db="EMBL/GenBank/DDBJ databases">
        <title>The Natural Products Discovery Center: Release of the First 8490 Sequenced Strains for Exploring Actinobacteria Biosynthetic Diversity.</title>
        <authorList>
            <person name="Kalkreuter E."/>
            <person name="Kautsar S.A."/>
            <person name="Yang D."/>
            <person name="Bader C.D."/>
            <person name="Teijaro C.N."/>
            <person name="Fluegel L."/>
            <person name="Davis C.M."/>
            <person name="Simpson J.R."/>
            <person name="Lauterbach L."/>
            <person name="Steele A.D."/>
            <person name="Gui C."/>
            <person name="Meng S."/>
            <person name="Li G."/>
            <person name="Viehrig K."/>
            <person name="Ye F."/>
            <person name="Su P."/>
            <person name="Kiefer A.F."/>
            <person name="Nichols A."/>
            <person name="Cepeda A.J."/>
            <person name="Yan W."/>
            <person name="Fan B."/>
            <person name="Jiang Y."/>
            <person name="Adhikari A."/>
            <person name="Zheng C.-J."/>
            <person name="Schuster L."/>
            <person name="Cowan T.M."/>
            <person name="Smanski M.J."/>
            <person name="Chevrette M.G."/>
            <person name="De Carvalho L.P.S."/>
            <person name="Shen B."/>
        </authorList>
    </citation>
    <scope>NUCLEOTIDE SEQUENCE [LARGE SCALE GENOMIC DNA]</scope>
    <source>
        <strain evidence="6 7">NPDC053399</strain>
    </source>
</reference>
<feature type="short sequence motif" description="DGA/G" evidence="4">
    <location>
        <begin position="185"/>
        <end position="187"/>
    </location>
</feature>
<dbReference type="Pfam" id="PF01734">
    <property type="entry name" value="Patatin"/>
    <property type="match status" value="1"/>
</dbReference>
<keyword evidence="1 4" id="KW-0378">Hydrolase</keyword>
<evidence type="ECO:0000259" key="5">
    <source>
        <dbReference type="PROSITE" id="PS51635"/>
    </source>
</evidence>
<gene>
    <name evidence="6" type="ORF">ACIGXA_15170</name>
</gene>
<feature type="active site" description="Proton acceptor" evidence="4">
    <location>
        <position position="185"/>
    </location>
</feature>
<name>A0ABW8C5Z8_9ACTN</name>
<dbReference type="PANTHER" id="PTHR14226">
    <property type="entry name" value="NEUROPATHY TARGET ESTERASE/SWISS CHEESE D.MELANOGASTER"/>
    <property type="match status" value="1"/>
</dbReference>
<evidence type="ECO:0000256" key="2">
    <source>
        <dbReference type="ARBA" id="ARBA00022963"/>
    </source>
</evidence>
<evidence type="ECO:0000256" key="4">
    <source>
        <dbReference type="PROSITE-ProRule" id="PRU01161"/>
    </source>
</evidence>
<dbReference type="InterPro" id="IPR002641">
    <property type="entry name" value="PNPLA_dom"/>
</dbReference>
<dbReference type="InterPro" id="IPR050301">
    <property type="entry name" value="NTE"/>
</dbReference>
<dbReference type="RefSeq" id="WP_399648775.1">
    <property type="nucleotide sequence ID" value="NZ_JBITYG010000004.1"/>
</dbReference>
<feature type="short sequence motif" description="GXSXG" evidence="4">
    <location>
        <begin position="41"/>
        <end position="45"/>
    </location>
</feature>
<evidence type="ECO:0000313" key="6">
    <source>
        <dbReference type="EMBL" id="MFI9101854.1"/>
    </source>
</evidence>
<dbReference type="EMBL" id="JBITYG010000004">
    <property type="protein sequence ID" value="MFI9101854.1"/>
    <property type="molecule type" value="Genomic_DNA"/>
</dbReference>
<comment type="caution">
    <text evidence="4">Lacks conserved residue(s) required for the propagation of feature annotation.</text>
</comment>
<keyword evidence="7" id="KW-1185">Reference proteome</keyword>
<dbReference type="PANTHER" id="PTHR14226:SF57">
    <property type="entry name" value="BLR7027 PROTEIN"/>
    <property type="match status" value="1"/>
</dbReference>
<organism evidence="6 7">
    <name type="scientific">Streptomyces fildesensis</name>
    <dbReference type="NCBI Taxonomy" id="375757"/>
    <lineage>
        <taxon>Bacteria</taxon>
        <taxon>Bacillati</taxon>
        <taxon>Actinomycetota</taxon>
        <taxon>Actinomycetes</taxon>
        <taxon>Kitasatosporales</taxon>
        <taxon>Streptomycetaceae</taxon>
        <taxon>Streptomyces</taxon>
    </lineage>
</organism>
<keyword evidence="3 4" id="KW-0443">Lipid metabolism</keyword>
<evidence type="ECO:0000256" key="1">
    <source>
        <dbReference type="ARBA" id="ARBA00022801"/>
    </source>
</evidence>
<dbReference type="PROSITE" id="PS51635">
    <property type="entry name" value="PNPLA"/>
    <property type="match status" value="1"/>
</dbReference>
<dbReference type="SUPFAM" id="SSF52151">
    <property type="entry name" value="FabD/lysophospholipase-like"/>
    <property type="match status" value="1"/>
</dbReference>
<dbReference type="InterPro" id="IPR016035">
    <property type="entry name" value="Acyl_Trfase/lysoPLipase"/>
</dbReference>
<keyword evidence="2 4" id="KW-0442">Lipid degradation</keyword>
<sequence length="280" mass="28868">MKGTALVLGSGGLTGVGWEIGMIAGLAEAGVDLGTADLVVGTSAGSIVGAQLTSGRLGIEELYERQLVDPRGETVARISRRLISRYVWAAARSHDVQGYLLRMGHIARTARTAPEAERRAAIAGRLVSHDWPEQRLLVTAVDAENGEFTVFDSAAGIGVVDAVSASCAVPGVWPPITAGGRRWIDGGVRSSANADLAAGYERVVVLAPVARGGGPVPAPRTQTAELAAAGAQVVLITPDQASRTAFGRNVLDPARRAGAARAGRAQSAAHAEQVRAVWCG</sequence>
<protein>
    <submittedName>
        <fullName evidence="6">Patatin-like phospholipase family protein</fullName>
    </submittedName>
</protein>
<feature type="domain" description="PNPLA" evidence="5">
    <location>
        <begin position="7"/>
        <end position="199"/>
    </location>
</feature>
<feature type="active site" description="Nucleophile" evidence="4">
    <location>
        <position position="43"/>
    </location>
</feature>
<evidence type="ECO:0000313" key="7">
    <source>
        <dbReference type="Proteomes" id="UP001614394"/>
    </source>
</evidence>
<evidence type="ECO:0000256" key="3">
    <source>
        <dbReference type="ARBA" id="ARBA00023098"/>
    </source>
</evidence>
<dbReference type="Gene3D" id="3.40.1090.10">
    <property type="entry name" value="Cytosolic phospholipase A2 catalytic domain"/>
    <property type="match status" value="2"/>
</dbReference>
<dbReference type="Proteomes" id="UP001614394">
    <property type="component" value="Unassembled WGS sequence"/>
</dbReference>
<accession>A0ABW8C5Z8</accession>